<accession>A2I302</accession>
<dbReference type="OrthoDB" id="25078at10239"/>
<dbReference type="GeneID" id="5076214"/>
<dbReference type="EMBL" id="EF057797">
    <property type="protein sequence ID" value="ABM73416.1"/>
    <property type="molecule type" value="Genomic_DNA"/>
</dbReference>
<reference evidence="1 2" key="1">
    <citation type="journal article" date="2009" name="Appl. Environ. Microbiol.">
        <title>Characterization of a new plasmid-like prophage in a pandemic Vibrio parahaemolyticus O3:K6 strain.</title>
        <authorList>
            <person name="Lan S.F."/>
            <person name="Huang C.H."/>
            <person name="Chang C.H."/>
            <person name="Liao W.C."/>
            <person name="Lin I.H."/>
            <person name="Jian W.N."/>
            <person name="Wu Y.G."/>
            <person name="Chen S.Y."/>
            <person name="Wong H.C."/>
        </authorList>
    </citation>
    <scope>NUCLEOTIDE SEQUENCE [LARGE SCALE GENOMIC DNA]</scope>
</reference>
<dbReference type="Proteomes" id="UP000008090">
    <property type="component" value="Segment"/>
</dbReference>
<evidence type="ECO:0000313" key="2">
    <source>
        <dbReference type="Proteomes" id="UP000008090"/>
    </source>
</evidence>
<organism evidence="1 2">
    <name type="scientific">Vibrio phage VP882</name>
    <dbReference type="NCBI Taxonomy" id="2913982"/>
    <lineage>
        <taxon>Viruses</taxon>
        <taxon>Duplodnaviria</taxon>
        <taxon>Heunggongvirae</taxon>
        <taxon>Uroviricota</taxon>
        <taxon>Caudoviricetes</taxon>
        <taxon>Hapunavirus</taxon>
        <taxon>Hapunavirus VP882</taxon>
    </lineage>
</organism>
<name>A2I302_9CAUD</name>
<sequence>MRDVKLSAKKPGQRDDKAKALAAVVRDDLDEELKRLPVDIPASYHRRLHSMRANSLDNVPVRKFVIEALQDLFEKYERGEGEYHLQD</sequence>
<proteinExistence type="predicted"/>
<evidence type="ECO:0000313" key="1">
    <source>
        <dbReference type="EMBL" id="ABM73416.1"/>
    </source>
</evidence>
<dbReference type="KEGG" id="vg:5076214"/>
<dbReference type="RefSeq" id="YP_001039863.1">
    <property type="nucleotide sequence ID" value="NC_009016.1"/>
</dbReference>
<keyword evidence="2" id="KW-1185">Reference proteome</keyword>
<protein>
    <submittedName>
        <fullName evidence="1">Putative phage-related protein</fullName>
    </submittedName>
</protein>